<dbReference type="PANTHER" id="PTHR22847:SF637">
    <property type="entry name" value="WD REPEAT DOMAIN 5B"/>
    <property type="match status" value="1"/>
</dbReference>
<dbReference type="PANTHER" id="PTHR22847">
    <property type="entry name" value="WD40 REPEAT PROTEIN"/>
    <property type="match status" value="1"/>
</dbReference>
<keyword evidence="1 3" id="KW-0853">WD repeat</keyword>
<dbReference type="PROSITE" id="PS00678">
    <property type="entry name" value="WD_REPEATS_1"/>
    <property type="match status" value="3"/>
</dbReference>
<sequence length="333" mass="37125">MFESQEEKESLLKRGSQTEGLVAQLPERLSVFCLDVSGKTFASGGQDGIVKLWDEHAECLQRMEAHTETVCCLAFLTPTLLASGSVDKTIRLWHTPTGAPLATLTAHTSHIYALCPLHRPAEEGIQFASGSHDTTIKIWKIVLSKDQQKVQSCECLKTLEAHQRGVRCLIQVDDKLVSGGYDKSIKIWDLSSSLCEKEITTHSDAVICFCVVNFEVVEEERRVRKKWLCSGGLTLDKSVYVWDCDGWEMRGCLKGHGDGVLGLVYVGGLNVLVSGSMDNCIKFWDVESGECKRTIEKAHKWYIYSLKMLDLGEKQFLLSGSQDCSIKIWDIGV</sequence>
<feature type="repeat" description="WD" evidence="3">
    <location>
        <begin position="315"/>
        <end position="333"/>
    </location>
</feature>
<dbReference type="CDD" id="cd00200">
    <property type="entry name" value="WD40"/>
    <property type="match status" value="1"/>
</dbReference>
<dbReference type="InterPro" id="IPR020472">
    <property type="entry name" value="WD40_PAC1"/>
</dbReference>
<organism evidence="4">
    <name type="scientific">Arcella intermedia</name>
    <dbReference type="NCBI Taxonomy" id="1963864"/>
    <lineage>
        <taxon>Eukaryota</taxon>
        <taxon>Amoebozoa</taxon>
        <taxon>Tubulinea</taxon>
        <taxon>Elardia</taxon>
        <taxon>Arcellinida</taxon>
        <taxon>Sphaerothecina</taxon>
        <taxon>Arcellidae</taxon>
        <taxon>Arcella</taxon>
    </lineage>
</organism>
<evidence type="ECO:0000256" key="2">
    <source>
        <dbReference type="ARBA" id="ARBA00022737"/>
    </source>
</evidence>
<dbReference type="AlphaFoldDB" id="A0A6B2L9G4"/>
<dbReference type="Gene3D" id="2.130.10.10">
    <property type="entry name" value="YVTN repeat-like/Quinoprotein amine dehydrogenase"/>
    <property type="match status" value="2"/>
</dbReference>
<dbReference type="PROSITE" id="PS50294">
    <property type="entry name" value="WD_REPEATS_REGION"/>
    <property type="match status" value="4"/>
</dbReference>
<dbReference type="PROSITE" id="PS50082">
    <property type="entry name" value="WD_REPEATS_2"/>
    <property type="match status" value="5"/>
</dbReference>
<name>A0A6B2L9G4_9EUKA</name>
<evidence type="ECO:0000256" key="1">
    <source>
        <dbReference type="ARBA" id="ARBA00022574"/>
    </source>
</evidence>
<feature type="repeat" description="WD" evidence="3">
    <location>
        <begin position="159"/>
        <end position="198"/>
    </location>
</feature>
<reference evidence="4" key="1">
    <citation type="journal article" date="2020" name="J. Eukaryot. Microbiol.">
        <title>De novo Sequencing, Assembly and Annotation of the Transcriptome for the Free-Living Testate Amoeba Arcella intermedia.</title>
        <authorList>
            <person name="Ribeiro G.M."/>
            <person name="Porfirio-Sousa A.L."/>
            <person name="Maurer-Alcala X.X."/>
            <person name="Katz L.A."/>
            <person name="Lahr D.J.G."/>
        </authorList>
    </citation>
    <scope>NUCLEOTIDE SEQUENCE</scope>
</reference>
<dbReference type="SUPFAM" id="SSF50978">
    <property type="entry name" value="WD40 repeat-like"/>
    <property type="match status" value="1"/>
</dbReference>
<protein>
    <submittedName>
        <fullName evidence="4">Uncharacterized protein</fullName>
    </submittedName>
</protein>
<dbReference type="InterPro" id="IPR015943">
    <property type="entry name" value="WD40/YVTN_repeat-like_dom_sf"/>
</dbReference>
<accession>A0A6B2L9G4</accession>
<feature type="repeat" description="WD" evidence="3">
    <location>
        <begin position="37"/>
        <end position="54"/>
    </location>
</feature>
<dbReference type="InterPro" id="IPR001680">
    <property type="entry name" value="WD40_rpt"/>
</dbReference>
<dbReference type="PRINTS" id="PR00320">
    <property type="entry name" value="GPROTEINBRPT"/>
</dbReference>
<dbReference type="EMBL" id="GIBP01004657">
    <property type="protein sequence ID" value="NDV33626.1"/>
    <property type="molecule type" value="Transcribed_RNA"/>
</dbReference>
<evidence type="ECO:0000313" key="4">
    <source>
        <dbReference type="EMBL" id="NDV33626.1"/>
    </source>
</evidence>
<dbReference type="GO" id="GO:1990234">
    <property type="term" value="C:transferase complex"/>
    <property type="evidence" value="ECO:0007669"/>
    <property type="project" value="UniProtKB-ARBA"/>
</dbReference>
<proteinExistence type="predicted"/>
<dbReference type="Pfam" id="PF00400">
    <property type="entry name" value="WD40"/>
    <property type="match status" value="6"/>
</dbReference>
<feature type="repeat" description="WD" evidence="3">
    <location>
        <begin position="63"/>
        <end position="103"/>
    </location>
</feature>
<dbReference type="InterPro" id="IPR019775">
    <property type="entry name" value="WD40_repeat_CS"/>
</dbReference>
<dbReference type="SMART" id="SM00320">
    <property type="entry name" value="WD40"/>
    <property type="match status" value="7"/>
</dbReference>
<keyword evidence="2" id="KW-0677">Repeat</keyword>
<feature type="repeat" description="WD" evidence="3">
    <location>
        <begin position="253"/>
        <end position="294"/>
    </location>
</feature>
<dbReference type="InterPro" id="IPR036322">
    <property type="entry name" value="WD40_repeat_dom_sf"/>
</dbReference>
<evidence type="ECO:0000256" key="3">
    <source>
        <dbReference type="PROSITE-ProRule" id="PRU00221"/>
    </source>
</evidence>